<reference evidence="2" key="1">
    <citation type="journal article" date="2014" name="Science">
        <title>Ancient hybridizations among the ancestral genomes of bread wheat.</title>
        <authorList>
            <consortium name="International Wheat Genome Sequencing Consortium,"/>
            <person name="Marcussen T."/>
            <person name="Sandve S.R."/>
            <person name="Heier L."/>
            <person name="Spannagl M."/>
            <person name="Pfeifer M."/>
            <person name="Jakobsen K.S."/>
            <person name="Wulff B.B."/>
            <person name="Steuernagel B."/>
            <person name="Mayer K.F."/>
            <person name="Olsen O.A."/>
        </authorList>
    </citation>
    <scope>NUCLEOTIDE SEQUENCE [LARGE SCALE GENOMIC DNA]</scope>
    <source>
        <strain evidence="2">cv. AL8/78</strain>
    </source>
</reference>
<dbReference type="EnsemblPlants" id="AET6Gv20633100.1">
    <property type="protein sequence ID" value="AET6Gv20633100.1"/>
    <property type="gene ID" value="AET6Gv20633100"/>
</dbReference>
<evidence type="ECO:0000313" key="1">
    <source>
        <dbReference type="EnsemblPlants" id="AET6Gv20633100.1"/>
    </source>
</evidence>
<dbReference type="Proteomes" id="UP000015105">
    <property type="component" value="Chromosome 6D"/>
</dbReference>
<protein>
    <submittedName>
        <fullName evidence="1">Uncharacterized protein</fullName>
    </submittedName>
</protein>
<keyword evidence="2" id="KW-1185">Reference proteome</keyword>
<reference evidence="1" key="3">
    <citation type="journal article" date="2017" name="Nature">
        <title>Genome sequence of the progenitor of the wheat D genome Aegilops tauschii.</title>
        <authorList>
            <person name="Luo M.C."/>
            <person name="Gu Y.Q."/>
            <person name="Puiu D."/>
            <person name="Wang H."/>
            <person name="Twardziok S.O."/>
            <person name="Deal K.R."/>
            <person name="Huo N."/>
            <person name="Zhu T."/>
            <person name="Wang L."/>
            <person name="Wang Y."/>
            <person name="McGuire P.E."/>
            <person name="Liu S."/>
            <person name="Long H."/>
            <person name="Ramasamy R.K."/>
            <person name="Rodriguez J.C."/>
            <person name="Van S.L."/>
            <person name="Yuan L."/>
            <person name="Wang Z."/>
            <person name="Xia Z."/>
            <person name="Xiao L."/>
            <person name="Anderson O.D."/>
            <person name="Ouyang S."/>
            <person name="Liang Y."/>
            <person name="Zimin A.V."/>
            <person name="Pertea G."/>
            <person name="Qi P."/>
            <person name="Bennetzen J.L."/>
            <person name="Dai X."/>
            <person name="Dawson M.W."/>
            <person name="Muller H.G."/>
            <person name="Kugler K."/>
            <person name="Rivarola-Duarte L."/>
            <person name="Spannagl M."/>
            <person name="Mayer K.F.X."/>
            <person name="Lu F.H."/>
            <person name="Bevan M.W."/>
            <person name="Leroy P."/>
            <person name="Li P."/>
            <person name="You F.M."/>
            <person name="Sun Q."/>
            <person name="Liu Z."/>
            <person name="Lyons E."/>
            <person name="Wicker T."/>
            <person name="Salzberg S.L."/>
            <person name="Devos K.M."/>
            <person name="Dvorak J."/>
        </authorList>
    </citation>
    <scope>NUCLEOTIDE SEQUENCE [LARGE SCALE GENOMIC DNA]</scope>
    <source>
        <strain evidence="1">cv. AL8/78</strain>
    </source>
</reference>
<name>A0A453P7E2_AEGTS</name>
<organism evidence="1 2">
    <name type="scientific">Aegilops tauschii subsp. strangulata</name>
    <name type="common">Goatgrass</name>
    <dbReference type="NCBI Taxonomy" id="200361"/>
    <lineage>
        <taxon>Eukaryota</taxon>
        <taxon>Viridiplantae</taxon>
        <taxon>Streptophyta</taxon>
        <taxon>Embryophyta</taxon>
        <taxon>Tracheophyta</taxon>
        <taxon>Spermatophyta</taxon>
        <taxon>Magnoliopsida</taxon>
        <taxon>Liliopsida</taxon>
        <taxon>Poales</taxon>
        <taxon>Poaceae</taxon>
        <taxon>BOP clade</taxon>
        <taxon>Pooideae</taxon>
        <taxon>Triticodae</taxon>
        <taxon>Triticeae</taxon>
        <taxon>Triticinae</taxon>
        <taxon>Aegilops</taxon>
    </lineage>
</organism>
<dbReference type="Gramene" id="AET6Gv20633100.1">
    <property type="protein sequence ID" value="AET6Gv20633100.1"/>
    <property type="gene ID" value="AET6Gv20633100"/>
</dbReference>
<evidence type="ECO:0000313" key="2">
    <source>
        <dbReference type="Proteomes" id="UP000015105"/>
    </source>
</evidence>
<reference evidence="1" key="5">
    <citation type="journal article" date="2021" name="G3 (Bethesda)">
        <title>Aegilops tauschii genome assembly Aet v5.0 features greater sequence contiguity and improved annotation.</title>
        <authorList>
            <person name="Wang L."/>
            <person name="Zhu T."/>
            <person name="Rodriguez J.C."/>
            <person name="Deal K.R."/>
            <person name="Dubcovsky J."/>
            <person name="McGuire P.E."/>
            <person name="Lux T."/>
            <person name="Spannagl M."/>
            <person name="Mayer K.F.X."/>
            <person name="Baldrich P."/>
            <person name="Meyers B.C."/>
            <person name="Huo N."/>
            <person name="Gu Y.Q."/>
            <person name="Zhou H."/>
            <person name="Devos K.M."/>
            <person name="Bennetzen J.L."/>
            <person name="Unver T."/>
            <person name="Budak H."/>
            <person name="Gulick P.J."/>
            <person name="Galiba G."/>
            <person name="Kalapos B."/>
            <person name="Nelson D.R."/>
            <person name="Li P."/>
            <person name="You F.M."/>
            <person name="Luo M.C."/>
            <person name="Dvorak J."/>
        </authorList>
    </citation>
    <scope>NUCLEOTIDE SEQUENCE [LARGE SCALE GENOMIC DNA]</scope>
    <source>
        <strain evidence="1">cv. AL8/78</strain>
    </source>
</reference>
<reference evidence="1" key="4">
    <citation type="submission" date="2019-03" db="UniProtKB">
        <authorList>
            <consortium name="EnsemblPlants"/>
        </authorList>
    </citation>
    <scope>IDENTIFICATION</scope>
</reference>
<accession>A0A453P7E2</accession>
<sequence>ERRIKHISPLASAGVILDPPPTSRCARTPRKLLLYHSQH</sequence>
<proteinExistence type="predicted"/>
<reference evidence="2" key="2">
    <citation type="journal article" date="2017" name="Nat. Plants">
        <title>The Aegilops tauschii genome reveals multiple impacts of transposons.</title>
        <authorList>
            <person name="Zhao G."/>
            <person name="Zou C."/>
            <person name="Li K."/>
            <person name="Wang K."/>
            <person name="Li T."/>
            <person name="Gao L."/>
            <person name="Zhang X."/>
            <person name="Wang H."/>
            <person name="Yang Z."/>
            <person name="Liu X."/>
            <person name="Jiang W."/>
            <person name="Mao L."/>
            <person name="Kong X."/>
            <person name="Jiao Y."/>
            <person name="Jia J."/>
        </authorList>
    </citation>
    <scope>NUCLEOTIDE SEQUENCE [LARGE SCALE GENOMIC DNA]</scope>
    <source>
        <strain evidence="2">cv. AL8/78</strain>
    </source>
</reference>
<dbReference type="AlphaFoldDB" id="A0A453P7E2"/>